<dbReference type="InterPro" id="IPR038718">
    <property type="entry name" value="SNF2-like_sf"/>
</dbReference>
<dbReference type="PROSITE" id="PS50966">
    <property type="entry name" value="ZF_SWIM"/>
    <property type="match status" value="1"/>
</dbReference>
<feature type="domain" description="SWIM-type" evidence="3">
    <location>
        <begin position="51"/>
        <end position="89"/>
    </location>
</feature>
<comment type="caution">
    <text evidence="6">The sequence shown here is derived from an EMBL/GenBank/DDBJ whole genome shotgun (WGS) entry which is preliminary data.</text>
</comment>
<dbReference type="Pfam" id="PF00271">
    <property type="entry name" value="Helicase_C"/>
    <property type="match status" value="1"/>
</dbReference>
<proteinExistence type="predicted"/>
<evidence type="ECO:0000256" key="2">
    <source>
        <dbReference type="PROSITE-ProRule" id="PRU00325"/>
    </source>
</evidence>
<dbReference type="InterPro" id="IPR027417">
    <property type="entry name" value="P-loop_NTPase"/>
</dbReference>
<evidence type="ECO:0000259" key="4">
    <source>
        <dbReference type="PROSITE" id="PS51192"/>
    </source>
</evidence>
<evidence type="ECO:0000313" key="6">
    <source>
        <dbReference type="EMBL" id="MDQ0168141.1"/>
    </source>
</evidence>
<dbReference type="Gene3D" id="3.40.50.300">
    <property type="entry name" value="P-loop containing nucleotide triphosphate hydrolases"/>
    <property type="match status" value="1"/>
</dbReference>
<dbReference type="Pfam" id="PF08455">
    <property type="entry name" value="SNF2_assoc"/>
    <property type="match status" value="1"/>
</dbReference>
<keyword evidence="2" id="KW-0863">Zinc-finger</keyword>
<organism evidence="6 7">
    <name type="scientific">Caldalkalibacillus horti</name>
    <dbReference type="NCBI Taxonomy" id="77523"/>
    <lineage>
        <taxon>Bacteria</taxon>
        <taxon>Bacillati</taxon>
        <taxon>Bacillota</taxon>
        <taxon>Bacilli</taxon>
        <taxon>Bacillales</taxon>
        <taxon>Bacillaceae</taxon>
        <taxon>Caldalkalibacillus</taxon>
    </lineage>
</organism>
<dbReference type="InterPro" id="IPR000330">
    <property type="entry name" value="SNF2_N"/>
</dbReference>
<dbReference type="InterPro" id="IPR014001">
    <property type="entry name" value="Helicase_ATP-bd"/>
</dbReference>
<reference evidence="6 7" key="1">
    <citation type="submission" date="2023-07" db="EMBL/GenBank/DDBJ databases">
        <title>Genomic Encyclopedia of Type Strains, Phase IV (KMG-IV): sequencing the most valuable type-strain genomes for metagenomic binning, comparative biology and taxonomic classification.</title>
        <authorList>
            <person name="Goeker M."/>
        </authorList>
    </citation>
    <scope>NUCLEOTIDE SEQUENCE [LARGE SCALE GENOMIC DNA]</scope>
    <source>
        <strain evidence="6 7">DSM 12751</strain>
    </source>
</reference>
<dbReference type="CDD" id="cd18793">
    <property type="entry name" value="SF2_C_SNF"/>
    <property type="match status" value="1"/>
</dbReference>
<evidence type="ECO:0000259" key="3">
    <source>
        <dbReference type="PROSITE" id="PS50966"/>
    </source>
</evidence>
<keyword evidence="7" id="KW-1185">Reference proteome</keyword>
<gene>
    <name evidence="6" type="ORF">J2S11_004093</name>
</gene>
<evidence type="ECO:0000313" key="7">
    <source>
        <dbReference type="Proteomes" id="UP001235840"/>
    </source>
</evidence>
<dbReference type="Pfam" id="PF04434">
    <property type="entry name" value="SWIM"/>
    <property type="match status" value="1"/>
</dbReference>
<evidence type="ECO:0000259" key="5">
    <source>
        <dbReference type="PROSITE" id="PS51194"/>
    </source>
</evidence>
<dbReference type="SUPFAM" id="SSF52540">
    <property type="entry name" value="P-loop containing nucleoside triphosphate hydrolases"/>
    <property type="match status" value="2"/>
</dbReference>
<keyword evidence="2" id="KW-0862">Zinc</keyword>
<keyword evidence="2" id="KW-0479">Metal-binding</keyword>
<dbReference type="PANTHER" id="PTHR10799">
    <property type="entry name" value="SNF2/RAD54 HELICASE FAMILY"/>
    <property type="match status" value="1"/>
</dbReference>
<dbReference type="PROSITE" id="PS51192">
    <property type="entry name" value="HELICASE_ATP_BIND_1"/>
    <property type="match status" value="1"/>
</dbReference>
<dbReference type="InterPro" id="IPR013663">
    <property type="entry name" value="Helicase_SWF/SNF/SWI_bac"/>
</dbReference>
<keyword evidence="1" id="KW-0378">Hydrolase</keyword>
<dbReference type="PROSITE" id="PS51194">
    <property type="entry name" value="HELICASE_CTER"/>
    <property type="match status" value="1"/>
</dbReference>
<name>A0ABT9W4G6_9BACI</name>
<dbReference type="Gene3D" id="3.40.50.10810">
    <property type="entry name" value="Tandem AAA-ATPase domain"/>
    <property type="match status" value="1"/>
</dbReference>
<dbReference type="Proteomes" id="UP001235840">
    <property type="component" value="Unassembled WGS sequence"/>
</dbReference>
<dbReference type="EMBL" id="JAUSTY010000024">
    <property type="protein sequence ID" value="MDQ0168141.1"/>
    <property type="molecule type" value="Genomic_DNA"/>
</dbReference>
<sequence>MYLTLAEIKEMFTSTIYKRGLGYYDEGRVRDIAHDSVRNIWTAKVKGSKSYTVTIEADDFGVSSECNCPAYDQYYNDCKHIAAVLIHIYQSTQKKTQLSHASQNNQDLFSWKQSKQDLWLLRQQELERQKEERQAIHAKQLTNQFIQAFSSFPLRGANQKNESTRTPLMVEWIVQINKPYYTSKQIITLEMKVGEKRTYVVKKIKEFLDAIRLQAQYAFTKSFTYDPTEQQFTEEDQEIINLLLDAVKYEEVYQELQDRFNRGYGSTAERILFIPPMVTDTLLARFKDRTIHFEMDGQAYTHINIYQTDLPFTLRLEKGKADNYQLDLTELHALKYLDLYGYIITENRFYKVSDEQHLLIKELKKIVNQSSNPLMPIDMIQIEPFISQVVPRIAKIGKLEIAENVSNNVAKFPLQARLYIDRIDHLLHVTLAFYYGENKLDPFDPVLGKDGPILMRDSEQEQAVMHVIEATSLRYNGKVLYLEGEEKIFEFLYVFLPQLEDKVEIHLTSAVKQLILPNWSTPTTKVDIDSTGNWLEVSFEMEGIEQEDIRQILLSIVEKKKYYRLPNGAFVALGSEEFHTIQGMFQDLKIKPSQLHQETIQLPVHRGMQLDELIDREKRNTKYGKKFRQLISRLKNPEELEFNIPEILQAELRDYQIHGFQWFKVLKQYRLGGILADDMGLGKTLQSIAFILSEKSEHKDTKPALIVAPASLVYNWKNEFQKFAPSLTTQVMIGKPQERVERLQNNVVPDVWITSYPTLRQDIDYYKEQGFSTLIIDEAQTIKNHTTKTAKVVREITSETRFALSGTPIENSIDELWSIFQTIMPDFFPNQKDFRQLESEKVSRMIRPFLLRRVKKDVLKELPDKIETVTYSELTDQQKKLYITYLDRIRKESQEALQGEGFQKSRMKILAGLTRLRQLCCHPSLFIEDFKGDSGKLQQLMEIVQNAVENGKRMLVFSQFTSMLTIIKEQLAHSGMKFFYLDGQTAPKERVKLVDSFNQGDADIFLISLKAGNTGLNLTGADTVILYDLWWNPAVEEQAAGRAHRMGQKNVVQVIRLVTHGTIEEKIYELQQNKKELIETVLQSGDQAISSITEQEIREILNI</sequence>
<dbReference type="InterPro" id="IPR001650">
    <property type="entry name" value="Helicase_C-like"/>
</dbReference>
<evidence type="ECO:0000256" key="1">
    <source>
        <dbReference type="ARBA" id="ARBA00022801"/>
    </source>
</evidence>
<accession>A0ABT9W4G6</accession>
<feature type="domain" description="Helicase C-terminal" evidence="5">
    <location>
        <begin position="936"/>
        <end position="1093"/>
    </location>
</feature>
<dbReference type="RefSeq" id="WP_307397660.1">
    <property type="nucleotide sequence ID" value="NZ_BAAADK010000047.1"/>
</dbReference>
<feature type="domain" description="Helicase ATP-binding" evidence="4">
    <location>
        <begin position="664"/>
        <end position="826"/>
    </location>
</feature>
<dbReference type="InterPro" id="IPR049730">
    <property type="entry name" value="SNF2/RAD54-like_C"/>
</dbReference>
<dbReference type="Pfam" id="PF00176">
    <property type="entry name" value="SNF2-rel_dom"/>
    <property type="match status" value="1"/>
</dbReference>
<dbReference type="SMART" id="SM00490">
    <property type="entry name" value="HELICc"/>
    <property type="match status" value="1"/>
</dbReference>
<dbReference type="SMART" id="SM00487">
    <property type="entry name" value="DEXDc"/>
    <property type="match status" value="1"/>
</dbReference>
<dbReference type="InterPro" id="IPR007527">
    <property type="entry name" value="Znf_SWIM"/>
</dbReference>
<protein>
    <submittedName>
        <fullName evidence="6">Zn finger protein</fullName>
    </submittedName>
</protein>